<accession>A0ABU0M8F8</accession>
<sequence length="504" mass="52891">MAEIRAKAGGSARSRRTRGIAAALAPALLAALVLAGCTTSSLEGTYGPTPTVAGAAAPPPVDPEQARIGAEQHPRIVASYGGVYHDDKLEQTLARIVGRIVAASDDPSQSYRITILNSPSVNAFALPGGYLYVTRGLLALANDSSEVAAVIAHEMGHVTANHAMQRQNKAQTAVLVSRVVSDVLQDGEAGKLALASSQRTLAAFSQQQELEADAIGVRTIGKAGYDPFAAARFLQLMGRYAAYKSAGSVQDKRPDFLASHPATPQRVEFAIRAAREFGAPGIGEVDRDRYLAGINGIVYGDDPSQGFVRGRTFLHPSLGVAFTVPDGFVLDNTSDAVLATGPDGTALRFDGANLPSGSSLAAYLDSGWVNGLDTSSIKTFSINGLEAASARAEAKGWVFRIAVVRAGDNATYRFIFANESDTPGLQRAAEATITSFRRLTPQEAASLQPLRIRIVTVGAGDTVASLSARMRGVDRPEDLFRILNDLPPSGALPAPGQKVKIVAD</sequence>
<keyword evidence="4" id="KW-0378">Hydrolase</keyword>
<evidence type="ECO:0000313" key="8">
    <source>
        <dbReference type="EMBL" id="MDQ0517203.1"/>
    </source>
</evidence>
<dbReference type="RefSeq" id="WP_266278626.1">
    <property type="nucleotide sequence ID" value="NZ_JAPKNF010000001.1"/>
</dbReference>
<dbReference type="GO" id="GO:0008233">
    <property type="term" value="F:peptidase activity"/>
    <property type="evidence" value="ECO:0007669"/>
    <property type="project" value="UniProtKB-KW"/>
</dbReference>
<reference evidence="8 9" key="1">
    <citation type="submission" date="2023-07" db="EMBL/GenBank/DDBJ databases">
        <title>Genomic Encyclopedia of Type Strains, Phase IV (KMG-IV): sequencing the most valuable type-strain genomes for metagenomic binning, comparative biology and taxonomic classification.</title>
        <authorList>
            <person name="Goeker M."/>
        </authorList>
    </citation>
    <scope>NUCLEOTIDE SEQUENCE [LARGE SCALE GENOMIC DNA]</scope>
    <source>
        <strain evidence="8 9">B1-1</strain>
    </source>
</reference>
<keyword evidence="3" id="KW-0479">Metal-binding</keyword>
<name>A0ABU0M8F8_9HYPH</name>
<dbReference type="InterPro" id="IPR051156">
    <property type="entry name" value="Mito/Outer_Membr_Metalloprot"/>
</dbReference>
<comment type="cofactor">
    <cofactor evidence="1">
        <name>Zn(2+)</name>
        <dbReference type="ChEBI" id="CHEBI:29105"/>
    </cofactor>
</comment>
<dbReference type="Proteomes" id="UP001223743">
    <property type="component" value="Unassembled WGS sequence"/>
</dbReference>
<evidence type="ECO:0000256" key="4">
    <source>
        <dbReference type="ARBA" id="ARBA00022801"/>
    </source>
</evidence>
<evidence type="ECO:0000256" key="1">
    <source>
        <dbReference type="ARBA" id="ARBA00001947"/>
    </source>
</evidence>
<gene>
    <name evidence="8" type="ORF">QO015_002816</name>
</gene>
<evidence type="ECO:0000256" key="5">
    <source>
        <dbReference type="ARBA" id="ARBA00022833"/>
    </source>
</evidence>
<dbReference type="PANTHER" id="PTHR22726:SF1">
    <property type="entry name" value="METALLOENDOPEPTIDASE OMA1, MITOCHONDRIAL"/>
    <property type="match status" value="1"/>
</dbReference>
<dbReference type="CDD" id="cd07324">
    <property type="entry name" value="M48C_Oma1-like"/>
    <property type="match status" value="1"/>
</dbReference>
<feature type="domain" description="Peptidase M48" evidence="7">
    <location>
        <begin position="90"/>
        <end position="269"/>
    </location>
</feature>
<evidence type="ECO:0000256" key="6">
    <source>
        <dbReference type="ARBA" id="ARBA00023049"/>
    </source>
</evidence>
<dbReference type="InterPro" id="IPR001915">
    <property type="entry name" value="Peptidase_M48"/>
</dbReference>
<keyword evidence="6" id="KW-0482">Metalloprotease</keyword>
<proteinExistence type="predicted"/>
<evidence type="ECO:0000259" key="7">
    <source>
        <dbReference type="Pfam" id="PF01435"/>
    </source>
</evidence>
<dbReference type="Gene3D" id="3.30.2010.10">
    <property type="entry name" value="Metalloproteases ('zincins'), catalytic domain"/>
    <property type="match status" value="1"/>
</dbReference>
<organism evidence="8 9">
    <name type="scientific">Kaistia geumhonensis</name>
    <dbReference type="NCBI Taxonomy" id="410839"/>
    <lineage>
        <taxon>Bacteria</taxon>
        <taxon>Pseudomonadati</taxon>
        <taxon>Pseudomonadota</taxon>
        <taxon>Alphaproteobacteria</taxon>
        <taxon>Hyphomicrobiales</taxon>
        <taxon>Kaistiaceae</taxon>
        <taxon>Kaistia</taxon>
    </lineage>
</organism>
<dbReference type="EMBL" id="JAUSWJ010000001">
    <property type="protein sequence ID" value="MDQ0517203.1"/>
    <property type="molecule type" value="Genomic_DNA"/>
</dbReference>
<evidence type="ECO:0000256" key="3">
    <source>
        <dbReference type="ARBA" id="ARBA00022723"/>
    </source>
</evidence>
<keyword evidence="9" id="KW-1185">Reference proteome</keyword>
<keyword evidence="2 8" id="KW-0645">Protease</keyword>
<comment type="caution">
    <text evidence="8">The sequence shown here is derived from an EMBL/GenBank/DDBJ whole genome shotgun (WGS) entry which is preliminary data.</text>
</comment>
<protein>
    <submittedName>
        <fullName evidence="8">Zn-dependent protease</fullName>
    </submittedName>
</protein>
<keyword evidence="5" id="KW-0862">Zinc</keyword>
<evidence type="ECO:0000313" key="9">
    <source>
        <dbReference type="Proteomes" id="UP001223743"/>
    </source>
</evidence>
<dbReference type="GO" id="GO:0006508">
    <property type="term" value="P:proteolysis"/>
    <property type="evidence" value="ECO:0007669"/>
    <property type="project" value="UniProtKB-KW"/>
</dbReference>
<dbReference type="Pfam" id="PF01435">
    <property type="entry name" value="Peptidase_M48"/>
    <property type="match status" value="1"/>
</dbReference>
<evidence type="ECO:0000256" key="2">
    <source>
        <dbReference type="ARBA" id="ARBA00022670"/>
    </source>
</evidence>
<dbReference type="PANTHER" id="PTHR22726">
    <property type="entry name" value="METALLOENDOPEPTIDASE OMA1"/>
    <property type="match status" value="1"/>
</dbReference>